<organism evidence="2 3">
    <name type="scientific">Serendipita vermifera MAFF 305830</name>
    <dbReference type="NCBI Taxonomy" id="933852"/>
    <lineage>
        <taxon>Eukaryota</taxon>
        <taxon>Fungi</taxon>
        <taxon>Dikarya</taxon>
        <taxon>Basidiomycota</taxon>
        <taxon>Agaricomycotina</taxon>
        <taxon>Agaricomycetes</taxon>
        <taxon>Sebacinales</taxon>
        <taxon>Serendipitaceae</taxon>
        <taxon>Serendipita</taxon>
    </lineage>
</organism>
<proteinExistence type="predicted"/>
<reference evidence="2 3" key="1">
    <citation type="submission" date="2014-04" db="EMBL/GenBank/DDBJ databases">
        <authorList>
            <consortium name="DOE Joint Genome Institute"/>
            <person name="Kuo A."/>
            <person name="Zuccaro A."/>
            <person name="Kohler A."/>
            <person name="Nagy L.G."/>
            <person name="Floudas D."/>
            <person name="Copeland A."/>
            <person name="Barry K.W."/>
            <person name="Cichocki N."/>
            <person name="Veneault-Fourrey C."/>
            <person name="LaButti K."/>
            <person name="Lindquist E.A."/>
            <person name="Lipzen A."/>
            <person name="Lundell T."/>
            <person name="Morin E."/>
            <person name="Murat C."/>
            <person name="Sun H."/>
            <person name="Tunlid A."/>
            <person name="Henrissat B."/>
            <person name="Grigoriev I.V."/>
            <person name="Hibbett D.S."/>
            <person name="Martin F."/>
            <person name="Nordberg H.P."/>
            <person name="Cantor M.N."/>
            <person name="Hua S.X."/>
        </authorList>
    </citation>
    <scope>NUCLEOTIDE SEQUENCE [LARGE SCALE GENOMIC DNA]</scope>
    <source>
        <strain evidence="2 3">MAFF 305830</strain>
    </source>
</reference>
<feature type="region of interest" description="Disordered" evidence="1">
    <location>
        <begin position="496"/>
        <end position="593"/>
    </location>
</feature>
<feature type="region of interest" description="Disordered" evidence="1">
    <location>
        <begin position="141"/>
        <end position="191"/>
    </location>
</feature>
<protein>
    <submittedName>
        <fullName evidence="2">Uncharacterized protein</fullName>
    </submittedName>
</protein>
<evidence type="ECO:0000256" key="1">
    <source>
        <dbReference type="SAM" id="MobiDB-lite"/>
    </source>
</evidence>
<reference evidence="3" key="2">
    <citation type="submission" date="2015-01" db="EMBL/GenBank/DDBJ databases">
        <title>Evolutionary Origins and Diversification of the Mycorrhizal Mutualists.</title>
        <authorList>
            <consortium name="DOE Joint Genome Institute"/>
            <consortium name="Mycorrhizal Genomics Consortium"/>
            <person name="Kohler A."/>
            <person name="Kuo A."/>
            <person name="Nagy L.G."/>
            <person name="Floudas D."/>
            <person name="Copeland A."/>
            <person name="Barry K.W."/>
            <person name="Cichocki N."/>
            <person name="Veneault-Fourrey C."/>
            <person name="LaButti K."/>
            <person name="Lindquist E.A."/>
            <person name="Lipzen A."/>
            <person name="Lundell T."/>
            <person name="Morin E."/>
            <person name="Murat C."/>
            <person name="Riley R."/>
            <person name="Ohm R."/>
            <person name="Sun H."/>
            <person name="Tunlid A."/>
            <person name="Henrissat B."/>
            <person name="Grigoriev I.V."/>
            <person name="Hibbett D.S."/>
            <person name="Martin F."/>
        </authorList>
    </citation>
    <scope>NUCLEOTIDE SEQUENCE [LARGE SCALE GENOMIC DNA]</scope>
    <source>
        <strain evidence="3">MAFF 305830</strain>
    </source>
</reference>
<feature type="compositionally biased region" description="Low complexity" evidence="1">
    <location>
        <begin position="506"/>
        <end position="522"/>
    </location>
</feature>
<evidence type="ECO:0000313" key="2">
    <source>
        <dbReference type="EMBL" id="KIM30842.1"/>
    </source>
</evidence>
<dbReference type="OrthoDB" id="3270669at2759"/>
<feature type="region of interest" description="Disordered" evidence="1">
    <location>
        <begin position="99"/>
        <end position="118"/>
    </location>
</feature>
<feature type="compositionally biased region" description="Low complexity" evidence="1">
    <location>
        <begin position="546"/>
        <end position="556"/>
    </location>
</feature>
<dbReference type="HOGENOM" id="CLU_431547_0_0_1"/>
<dbReference type="Proteomes" id="UP000054097">
    <property type="component" value="Unassembled WGS sequence"/>
</dbReference>
<evidence type="ECO:0000313" key="3">
    <source>
        <dbReference type="Proteomes" id="UP000054097"/>
    </source>
</evidence>
<gene>
    <name evidence="2" type="ORF">M408DRAFT_327798</name>
</gene>
<name>A0A0C2XPE0_SERVB</name>
<sequence length="605" mass="65592">MPHAILRALRHRSTPTLLPSGSSSTHEFPNHHSTVYPIPSIFITIPDDEGGHHWCALAGTAAPFHHARTTFPQGGDDVPPPPLPDFAALEETISKLKKAGETPVFRRPSGRKDEGVVVLPKKKYGAGQGVSHDQYVYQVEPQPEEPQQRQSGKGKRPPRPKRQSSPLVRGERVQEDDVDQDYFGATPTSEVDMLANNEHVPAAAAEQEQGGRFAPNKVFRRLSKSKKSTNRPSSVFTSVSYESVVAQPFSAPAEVESFEARARPRVQTPTKKRSSLGWFFSKRTSVVVPSQEEALEPVAEFEPYGAYSMSQVYNMAMRGEEIYGDVPMSPVETHESGLDKPLPPIPEPPSEDIDIAETIAEPTEPSDSSEASAAEMQINDSAQVQVILQAMPPQLPKMPQHTSSTAPMEKDKKIKRKFSLKRLKEKFTSTSEKDVPPPVPALPTVHLFRAGIVNMADATLPAAVPVATMPTGTSPTSSSSETKVVTVDEVMVIEAPIAPRTTLDGSSTSSEDSAASNSSTPDSSPPETPDAASDGPVFELLQSADATTTTKKATNNPHHHEAEDDDDDERRVVVGGDGEPLAGGIPRSAGMRRQLDSLRFTEMTF</sequence>
<accession>A0A0C2XPE0</accession>
<dbReference type="EMBL" id="KN824283">
    <property type="protein sequence ID" value="KIM30842.1"/>
    <property type="molecule type" value="Genomic_DNA"/>
</dbReference>
<feature type="region of interest" description="Disordered" evidence="1">
    <location>
        <begin position="11"/>
        <end position="30"/>
    </location>
</feature>
<keyword evidence="3" id="KW-1185">Reference proteome</keyword>
<dbReference type="AlphaFoldDB" id="A0A0C2XPE0"/>
<feature type="compositionally biased region" description="Basic residues" evidence="1">
    <location>
        <begin position="152"/>
        <end position="162"/>
    </location>
</feature>
<feature type="compositionally biased region" description="Low complexity" evidence="1">
    <location>
        <begin position="14"/>
        <end position="25"/>
    </location>
</feature>